<dbReference type="SUPFAM" id="SSF53474">
    <property type="entry name" value="alpha/beta-Hydrolases"/>
    <property type="match status" value="1"/>
</dbReference>
<evidence type="ECO:0000313" key="9">
    <source>
        <dbReference type="Proteomes" id="UP001303473"/>
    </source>
</evidence>
<proteinExistence type="inferred from homology"/>
<feature type="domain" description="GPI inositol-deacylase winged helix" evidence="6">
    <location>
        <begin position="599"/>
        <end position="689"/>
    </location>
</feature>
<evidence type="ECO:0000259" key="6">
    <source>
        <dbReference type="Pfam" id="PF22939"/>
    </source>
</evidence>
<name>A0AAN6N092_9PEZI</name>
<dbReference type="InterPro" id="IPR001680">
    <property type="entry name" value="WD40_rpt"/>
</dbReference>
<feature type="region of interest" description="Disordered" evidence="4">
    <location>
        <begin position="1"/>
        <end position="40"/>
    </location>
</feature>
<dbReference type="Gene3D" id="2.130.10.10">
    <property type="entry name" value="YVTN repeat-like/Quinoprotein amine dehydrogenase"/>
    <property type="match status" value="2"/>
</dbReference>
<dbReference type="PANTHER" id="PTHR10039">
    <property type="entry name" value="AMELOGENIN"/>
    <property type="match status" value="1"/>
</dbReference>
<comment type="similarity">
    <text evidence="1">Belongs to the putative lipase ROG1 family.</text>
</comment>
<evidence type="ECO:0000259" key="5">
    <source>
        <dbReference type="Pfam" id="PF05057"/>
    </source>
</evidence>
<dbReference type="SUPFAM" id="SSF50998">
    <property type="entry name" value="Quinoprotein alcohol dehydrogenase-like"/>
    <property type="match status" value="1"/>
</dbReference>
<dbReference type="SMART" id="SM00320">
    <property type="entry name" value="WD40"/>
    <property type="match status" value="6"/>
</dbReference>
<organism evidence="8 9">
    <name type="scientific">Diplogelasinospora grovesii</name>
    <dbReference type="NCBI Taxonomy" id="303347"/>
    <lineage>
        <taxon>Eukaryota</taxon>
        <taxon>Fungi</taxon>
        <taxon>Dikarya</taxon>
        <taxon>Ascomycota</taxon>
        <taxon>Pezizomycotina</taxon>
        <taxon>Sordariomycetes</taxon>
        <taxon>Sordariomycetidae</taxon>
        <taxon>Sordariales</taxon>
        <taxon>Diplogelasinosporaceae</taxon>
        <taxon>Diplogelasinospora</taxon>
    </lineage>
</organism>
<dbReference type="EMBL" id="MU853877">
    <property type="protein sequence ID" value="KAK3936654.1"/>
    <property type="molecule type" value="Genomic_DNA"/>
</dbReference>
<feature type="repeat" description="WD" evidence="3">
    <location>
        <begin position="905"/>
        <end position="945"/>
    </location>
</feature>
<dbReference type="InterPro" id="IPR007751">
    <property type="entry name" value="DUF676_lipase-like"/>
</dbReference>
<dbReference type="Pfam" id="PF05057">
    <property type="entry name" value="DUF676"/>
    <property type="match status" value="1"/>
</dbReference>
<evidence type="ECO:0008006" key="10">
    <source>
        <dbReference type="Google" id="ProtNLM"/>
    </source>
</evidence>
<keyword evidence="9" id="KW-1185">Reference proteome</keyword>
<evidence type="ECO:0000256" key="2">
    <source>
        <dbReference type="ARBA" id="ARBA00022737"/>
    </source>
</evidence>
<feature type="domain" description="Nephrocystin 3-like N-terminal" evidence="7">
    <location>
        <begin position="336"/>
        <end position="496"/>
    </location>
</feature>
<keyword evidence="2" id="KW-0677">Repeat</keyword>
<feature type="compositionally biased region" description="Low complexity" evidence="4">
    <location>
        <begin position="19"/>
        <end position="37"/>
    </location>
</feature>
<dbReference type="InterPro" id="IPR056884">
    <property type="entry name" value="NPHP3-like_N"/>
</dbReference>
<accession>A0AAN6N092</accession>
<feature type="domain" description="DUF676" evidence="5">
    <location>
        <begin position="65"/>
        <end position="180"/>
    </location>
</feature>
<sequence>MSLRAFRPKNKSVDNPADNTSTRKNTSSSGSFSRSNTLVDDGGADPKGTLGLCLLHAPSYPLLDFIFVHGLGGGSRKTWSKTESISDYWPGEWLPKDPAFKDDKENCLNIHHMGKSLLAEMATSPYISDSDTSLVLIGHSMGGLVIKKAYMLARQDPAFGSLADRVYAIYFLATPHRGSDSAKLLKNILWAASSSRAYVADLVRSSGTLQSINDEFRHYSADVELCSFYETLSLSALGGSIMIVDPESATLGYPREKQFPMTADHRSICKFDSPSDPNYRAIRNALAKTVGDATSKSSKTTHFLQRGSLEVLAEFLGVNGKPEDDLFLVQDARMEGTCEWLSSKKSYLDWKTQATTSTLLWIDGKPAAGKSVLAGFIVDDLVESQIPCSYFFFKHGDSAKSRLGACLRSLAFQMACIDAGVRNKLLELREKQAKIDLDNERVIWRTLFVSGIFQAMSCHYWVIDPLDECSNCGPFFDSMLAKMGQTTPLRILMTSRETSELHKAFSSLGNHRCHREAIVAEETLADIELIVSTKAQKLDLGSEEDRSALVSTVIEKAKGSFLWTTLVLDELSSAYSEEDIEQILDEVPQGMEPLYDRALEMMSRATRGKRLAKAILTWAVCVIRPLTVRELQAALEIDLKDRFLRLGESVATLCGQLVTTDKFGRVQMVHETAREFLLNDDLDSDLAINKSEAHTRIARTCLEYLNSDDMKPPRTMRRNTDAPRCAKKSEFSTLSVADPLADDVLALLYKFLRSNVLSWIEYAARSKSLSLVVRAARHLKSYLDACMVERSPLRTDLQAIRGWSTDLQRIAAKFSDALIASPSAIHSLIVPFCPTESAIRQTEAAGRKLSIMGLPNIQWDDRLSCIDYRKGQAGALSYGEDFFAVGLTGGAIVLYHSNSCQEYLRLNHGETVHHLQFKAKSDLMASSGQRKLRVWDTRSGQLLHTMQAPKQCIGLAFDGGLLVAASGRNELLSWDLDADATKLPSRLWSTSCDDQSAKTAASGQPCALSISVSHKMLAVAYSMKPIMLWDLEEDAYFGTCAMKLADGQPSVHPLTALVFNPHPNIPLLAASCLDGQLAIIDPFHDQQLEKQRHNCHTLAASPDGRLLAGGAGAGTIHIFEFETLRLLYRVKSSNFWIKSLAFSADGLNLADLRGAQCNIWKPPVLLADSMDDDSSVGTSNTFVDAPSSESNARMTAMALMMDDGGAVICGKDDGSVCLYNINTGDQIRELYAHQRTVRTVAWSNERQTVISIGDSNDIFACSLEKSSATKGEWAVKSRVSQSRLTTCEDHIIYLLPAEDMGKCILSTPSSDFLWNFADGSCEQAKNYPGPRHTRVWLQHPQSRSHVICIEPEMARVFSWEDWSELTSTTFGVDLAGLQLKSAYRSAEGQIALELKALDGSAETKSVYQIDCTYLPIENTLASPSVEATEASAPSEHSHNPRASPSTWVMMPLSGVVSDRIAHVMGMQAPNKLVFLDTSSWVCSIELGEQPQDSHHPSSYTRHFFVPYDWFAGIKGLVCGINQHDVLIARNDNVAIIKNGLEFMEKITVETNTAVLDKSLVLTVPSLQTTNTIQMAGRPGSSR</sequence>
<dbReference type="PANTHER" id="PTHR10039:SF16">
    <property type="entry name" value="GPI INOSITOL-DEACYLASE"/>
    <property type="match status" value="1"/>
</dbReference>
<keyword evidence="3" id="KW-0853">WD repeat</keyword>
<evidence type="ECO:0000259" key="7">
    <source>
        <dbReference type="Pfam" id="PF24883"/>
    </source>
</evidence>
<evidence type="ECO:0000256" key="1">
    <source>
        <dbReference type="ARBA" id="ARBA00007920"/>
    </source>
</evidence>
<reference evidence="9" key="1">
    <citation type="journal article" date="2023" name="Mol. Phylogenet. Evol.">
        <title>Genome-scale phylogeny and comparative genomics of the fungal order Sordariales.</title>
        <authorList>
            <person name="Hensen N."/>
            <person name="Bonometti L."/>
            <person name="Westerberg I."/>
            <person name="Brannstrom I.O."/>
            <person name="Guillou S."/>
            <person name="Cros-Aarteil S."/>
            <person name="Calhoun S."/>
            <person name="Haridas S."/>
            <person name="Kuo A."/>
            <person name="Mondo S."/>
            <person name="Pangilinan J."/>
            <person name="Riley R."/>
            <person name="LaButti K."/>
            <person name="Andreopoulos B."/>
            <person name="Lipzen A."/>
            <person name="Chen C."/>
            <person name="Yan M."/>
            <person name="Daum C."/>
            <person name="Ng V."/>
            <person name="Clum A."/>
            <person name="Steindorff A."/>
            <person name="Ohm R.A."/>
            <person name="Martin F."/>
            <person name="Silar P."/>
            <person name="Natvig D.O."/>
            <person name="Lalanne C."/>
            <person name="Gautier V."/>
            <person name="Ament-Velasquez S.L."/>
            <person name="Kruys A."/>
            <person name="Hutchinson M.I."/>
            <person name="Powell A.J."/>
            <person name="Barry K."/>
            <person name="Miller A.N."/>
            <person name="Grigoriev I.V."/>
            <person name="Debuchy R."/>
            <person name="Gladieux P."/>
            <person name="Hiltunen Thoren M."/>
            <person name="Johannesson H."/>
        </authorList>
    </citation>
    <scope>NUCLEOTIDE SEQUENCE [LARGE SCALE GENOMIC DNA]</scope>
    <source>
        <strain evidence="9">CBS 340.73</strain>
    </source>
</reference>
<evidence type="ECO:0000256" key="3">
    <source>
        <dbReference type="PROSITE-ProRule" id="PRU00221"/>
    </source>
</evidence>
<dbReference type="Pfam" id="PF22939">
    <property type="entry name" value="WHD_GPIID"/>
    <property type="match status" value="1"/>
</dbReference>
<dbReference type="InterPro" id="IPR011047">
    <property type="entry name" value="Quinoprotein_ADH-like_sf"/>
</dbReference>
<dbReference type="Gene3D" id="3.40.50.1820">
    <property type="entry name" value="alpha/beta hydrolase"/>
    <property type="match status" value="1"/>
</dbReference>
<dbReference type="Proteomes" id="UP001303473">
    <property type="component" value="Unassembled WGS sequence"/>
</dbReference>
<gene>
    <name evidence="8" type="ORF">QBC46DRAFT_418605</name>
</gene>
<evidence type="ECO:0000313" key="8">
    <source>
        <dbReference type="EMBL" id="KAK3936654.1"/>
    </source>
</evidence>
<dbReference type="Pfam" id="PF24883">
    <property type="entry name" value="NPHP3_N"/>
    <property type="match status" value="1"/>
</dbReference>
<evidence type="ECO:0000256" key="4">
    <source>
        <dbReference type="SAM" id="MobiDB-lite"/>
    </source>
</evidence>
<dbReference type="InterPro" id="IPR011044">
    <property type="entry name" value="Quino_amine_DH_bsu"/>
</dbReference>
<dbReference type="InterPro" id="IPR015943">
    <property type="entry name" value="WD40/YVTN_repeat-like_dom_sf"/>
</dbReference>
<comment type="caution">
    <text evidence="8">The sequence shown here is derived from an EMBL/GenBank/DDBJ whole genome shotgun (WGS) entry which is preliminary data.</text>
</comment>
<dbReference type="SUPFAM" id="SSF50969">
    <property type="entry name" value="YVTN repeat-like/Quinoprotein amine dehydrogenase"/>
    <property type="match status" value="1"/>
</dbReference>
<dbReference type="InterPro" id="IPR029058">
    <property type="entry name" value="AB_hydrolase_fold"/>
</dbReference>
<dbReference type="InterPro" id="IPR054471">
    <property type="entry name" value="GPIID_WHD"/>
</dbReference>
<protein>
    <recommendedName>
        <fullName evidence="10">GPI inositol-deacylase</fullName>
    </recommendedName>
</protein>
<feature type="compositionally biased region" description="Basic residues" evidence="4">
    <location>
        <begin position="1"/>
        <end position="10"/>
    </location>
</feature>
<dbReference type="InterPro" id="IPR027417">
    <property type="entry name" value="P-loop_NTPase"/>
</dbReference>
<dbReference type="SUPFAM" id="SSF52540">
    <property type="entry name" value="P-loop containing nucleoside triphosphate hydrolases"/>
    <property type="match status" value="1"/>
</dbReference>
<dbReference type="PROSITE" id="PS50082">
    <property type="entry name" value="WD_REPEATS_2"/>
    <property type="match status" value="1"/>
</dbReference>